<dbReference type="InterPro" id="IPR006120">
    <property type="entry name" value="Resolvase_HTH_dom"/>
</dbReference>
<dbReference type="PROSITE" id="PS00397">
    <property type="entry name" value="RECOMBINASES_1"/>
    <property type="match status" value="1"/>
</dbReference>
<dbReference type="Gene3D" id="1.10.10.60">
    <property type="entry name" value="Homeodomain-like"/>
    <property type="match status" value="1"/>
</dbReference>
<dbReference type="GO" id="GO:0015074">
    <property type="term" value="P:DNA integration"/>
    <property type="evidence" value="ECO:0007669"/>
    <property type="project" value="UniProtKB-KW"/>
</dbReference>
<dbReference type="KEGG" id="acry:AC20117_10545"/>
<dbReference type="SMART" id="SM00857">
    <property type="entry name" value="Resolvase"/>
    <property type="match status" value="1"/>
</dbReference>
<dbReference type="Gene3D" id="3.40.50.1390">
    <property type="entry name" value="Resolvase, N-terminal catalytic domain"/>
    <property type="match status" value="1"/>
</dbReference>
<dbReference type="SUPFAM" id="SSF53041">
    <property type="entry name" value="Resolvase-like"/>
    <property type="match status" value="1"/>
</dbReference>
<dbReference type="InterPro" id="IPR006118">
    <property type="entry name" value="Recombinase_CS"/>
</dbReference>
<dbReference type="Proteomes" id="UP000181917">
    <property type="component" value="Unassembled WGS sequence"/>
</dbReference>
<gene>
    <name evidence="8" type="ORF">SAMN04489742_1364</name>
</gene>
<dbReference type="PROSITE" id="PS51736">
    <property type="entry name" value="RECOMBINASES_3"/>
    <property type="match status" value="1"/>
</dbReference>
<dbReference type="InterPro" id="IPR050639">
    <property type="entry name" value="SSR_resolvase"/>
</dbReference>
<dbReference type="SUPFAM" id="SSF46689">
    <property type="entry name" value="Homeodomain-like"/>
    <property type="match status" value="1"/>
</dbReference>
<dbReference type="InterPro" id="IPR009057">
    <property type="entry name" value="Homeodomain-like_sf"/>
</dbReference>
<reference evidence="8 9" key="1">
    <citation type="submission" date="2016-10" db="EMBL/GenBank/DDBJ databases">
        <authorList>
            <person name="de Groot N.N."/>
        </authorList>
    </citation>
    <scope>NUCLEOTIDE SEQUENCE [LARGE SCALE GENOMIC DNA]</scope>
    <source>
        <strain evidence="8 9">DSM 20117</strain>
    </source>
</reference>
<dbReference type="InterPro" id="IPR036162">
    <property type="entry name" value="Resolvase-like_N_sf"/>
</dbReference>
<keyword evidence="9" id="KW-1185">Reference proteome</keyword>
<keyword evidence="4" id="KW-0233">DNA recombination</keyword>
<evidence type="ECO:0000256" key="4">
    <source>
        <dbReference type="ARBA" id="ARBA00023172"/>
    </source>
</evidence>
<evidence type="ECO:0000256" key="5">
    <source>
        <dbReference type="PIRSR" id="PIRSR606118-50"/>
    </source>
</evidence>
<evidence type="ECO:0000256" key="6">
    <source>
        <dbReference type="PROSITE-ProRule" id="PRU10137"/>
    </source>
</evidence>
<name>A0A1H1BDU8_9MICC</name>
<evidence type="ECO:0000256" key="1">
    <source>
        <dbReference type="ARBA" id="ARBA00009913"/>
    </source>
</evidence>
<evidence type="ECO:0000256" key="3">
    <source>
        <dbReference type="ARBA" id="ARBA00023125"/>
    </source>
</evidence>
<dbReference type="Pfam" id="PF02796">
    <property type="entry name" value="HTH_7"/>
    <property type="match status" value="1"/>
</dbReference>
<feature type="domain" description="Resolvase/invertase-type recombinase catalytic" evidence="7">
    <location>
        <begin position="10"/>
        <end position="144"/>
    </location>
</feature>
<dbReference type="GO" id="GO:0003677">
    <property type="term" value="F:DNA binding"/>
    <property type="evidence" value="ECO:0007669"/>
    <property type="project" value="UniProtKB-KW"/>
</dbReference>
<evidence type="ECO:0000313" key="8">
    <source>
        <dbReference type="EMBL" id="SDQ50164.1"/>
    </source>
</evidence>
<accession>A0A1H1BDU8</accession>
<evidence type="ECO:0000259" key="7">
    <source>
        <dbReference type="PROSITE" id="PS51736"/>
    </source>
</evidence>
<dbReference type="GO" id="GO:0000150">
    <property type="term" value="F:DNA strand exchange activity"/>
    <property type="evidence" value="ECO:0007669"/>
    <property type="project" value="InterPro"/>
</dbReference>
<dbReference type="PANTHER" id="PTHR30461:SF2">
    <property type="entry name" value="SERINE RECOMBINASE PINE-RELATED"/>
    <property type="match status" value="1"/>
</dbReference>
<keyword evidence="3" id="KW-0238">DNA-binding</keyword>
<dbReference type="InterPro" id="IPR006119">
    <property type="entry name" value="Resolv_N"/>
</dbReference>
<dbReference type="FunFam" id="3.40.50.1390:FF:000001">
    <property type="entry name" value="DNA recombinase"/>
    <property type="match status" value="1"/>
</dbReference>
<dbReference type="Pfam" id="PF00239">
    <property type="entry name" value="Resolvase"/>
    <property type="match status" value="1"/>
</dbReference>
<keyword evidence="2" id="KW-0229">DNA integration</keyword>
<dbReference type="PANTHER" id="PTHR30461">
    <property type="entry name" value="DNA-INVERTASE FROM LAMBDOID PROPHAGE"/>
    <property type="match status" value="1"/>
</dbReference>
<feature type="active site" description="O-(5'-phospho-DNA)-serine intermediate" evidence="5 6">
    <location>
        <position position="18"/>
    </location>
</feature>
<comment type="similarity">
    <text evidence="1">Belongs to the site-specific recombinase resolvase family.</text>
</comment>
<evidence type="ECO:0000256" key="2">
    <source>
        <dbReference type="ARBA" id="ARBA00022908"/>
    </source>
</evidence>
<organism evidence="8 9">
    <name type="scientific">Crystallibacter crystallopoietes</name>
    <dbReference type="NCBI Taxonomy" id="37928"/>
    <lineage>
        <taxon>Bacteria</taxon>
        <taxon>Bacillati</taxon>
        <taxon>Actinomycetota</taxon>
        <taxon>Actinomycetes</taxon>
        <taxon>Micrococcales</taxon>
        <taxon>Micrococcaceae</taxon>
        <taxon>Crystallibacter</taxon>
    </lineage>
</organism>
<dbReference type="RefSeq" id="WP_074699782.1">
    <property type="nucleotide sequence ID" value="NZ_CP018863.1"/>
</dbReference>
<dbReference type="CDD" id="cd03768">
    <property type="entry name" value="SR_ResInv"/>
    <property type="match status" value="1"/>
</dbReference>
<dbReference type="OrthoDB" id="3621759at2"/>
<evidence type="ECO:0000313" key="9">
    <source>
        <dbReference type="Proteomes" id="UP000181917"/>
    </source>
</evidence>
<proteinExistence type="inferred from homology"/>
<sequence length="202" mass="21582">MTTRSIATGHLVGYARVSTGAQDASLQIDELERAGCVRVYTDHGVSGAKTSRPELDRCLDRLEQGDTLVVWKLDRLGRSLSHLIITVEDLAARGVGFRSLTEGIDTSTAAGRLTLGIFSTLSSFERDLIRERTTAGLAAARSRGRVGGRPPVIDQRKGRSIRTLYTGGGYTVSEIALEVGVSRASVYNYLKAQGLSGAATLA</sequence>
<dbReference type="PROSITE" id="PS00398">
    <property type="entry name" value="RECOMBINASES_2"/>
    <property type="match status" value="1"/>
</dbReference>
<protein>
    <submittedName>
        <fullName evidence="8">Site-specific DNA recombinase</fullName>
    </submittedName>
</protein>
<dbReference type="AlphaFoldDB" id="A0A1H1BDU8"/>
<dbReference type="EMBL" id="FNKH01000002">
    <property type="protein sequence ID" value="SDQ50164.1"/>
    <property type="molecule type" value="Genomic_DNA"/>
</dbReference>